<name>A0A1B4FZI8_9BURK</name>
<dbReference type="AlphaFoldDB" id="A0A1B4FZI8"/>
<dbReference type="Proteomes" id="UP000067711">
    <property type="component" value="Chromosome 1"/>
</dbReference>
<dbReference type="InterPro" id="IPR036291">
    <property type="entry name" value="NAD(P)-bd_dom_sf"/>
</dbReference>
<protein>
    <submittedName>
        <fullName evidence="2">NAD-dependent dehydratase</fullName>
    </submittedName>
</protein>
<accession>A0A1B4FZI8</accession>
<evidence type="ECO:0000313" key="3">
    <source>
        <dbReference type="Proteomes" id="UP000067711"/>
    </source>
</evidence>
<proteinExistence type="predicted"/>
<dbReference type="InterPro" id="IPR050177">
    <property type="entry name" value="Lipid_A_modif_metabolic_enz"/>
</dbReference>
<gene>
    <name evidence="2" type="ORF">WS71_17075</name>
</gene>
<dbReference type="PANTHER" id="PTHR43245">
    <property type="entry name" value="BIFUNCTIONAL POLYMYXIN RESISTANCE PROTEIN ARNA"/>
    <property type="match status" value="1"/>
</dbReference>
<dbReference type="Pfam" id="PF01370">
    <property type="entry name" value="Epimerase"/>
    <property type="match status" value="1"/>
</dbReference>
<organism evidence="2 3">
    <name type="scientific">Burkholderia mayonis</name>
    <dbReference type="NCBI Taxonomy" id="1385591"/>
    <lineage>
        <taxon>Bacteria</taxon>
        <taxon>Pseudomonadati</taxon>
        <taxon>Pseudomonadota</taxon>
        <taxon>Betaproteobacteria</taxon>
        <taxon>Burkholderiales</taxon>
        <taxon>Burkholderiaceae</taxon>
        <taxon>Burkholderia</taxon>
        <taxon>pseudomallei group</taxon>
    </lineage>
</organism>
<dbReference type="PANTHER" id="PTHR43245:SF58">
    <property type="entry name" value="BLL5923 PROTEIN"/>
    <property type="match status" value="1"/>
</dbReference>
<dbReference type="InterPro" id="IPR001509">
    <property type="entry name" value="Epimerase_deHydtase"/>
</dbReference>
<feature type="domain" description="NAD-dependent epimerase/dehydratase" evidence="1">
    <location>
        <begin position="5"/>
        <end position="229"/>
    </location>
</feature>
<dbReference type="SUPFAM" id="SSF51735">
    <property type="entry name" value="NAD(P)-binding Rossmann-fold domains"/>
    <property type="match status" value="1"/>
</dbReference>
<evidence type="ECO:0000259" key="1">
    <source>
        <dbReference type="Pfam" id="PF01370"/>
    </source>
</evidence>
<reference evidence="2 3" key="1">
    <citation type="submission" date="2015-12" db="EMBL/GenBank/DDBJ databases">
        <title>Diversity of Burkholderia near neighbor genomes.</title>
        <authorList>
            <person name="Sahl J."/>
            <person name="Wagner D."/>
            <person name="Keim P."/>
        </authorList>
    </citation>
    <scope>NUCLEOTIDE SEQUENCE [LARGE SCALE GENOMIC DNA]</scope>
    <source>
        <strain evidence="2 3">BDU8</strain>
    </source>
</reference>
<dbReference type="RefSeq" id="WP_066486957.1">
    <property type="nucleotide sequence ID" value="NZ_CP013389.1"/>
</dbReference>
<sequence>MTGRVLITGASGLVGNALARTLRRTGAATVGLARSAGSAADVDLEWVLDSNDFDGIEARWMPGLHCDSVVHLAARVHVMHDDSRDPLAAYRATNVEGSLRVARAAKAAGATRFVYVSSIKAVAESSAGQPLNEQQPPAPSDPYGVSKLEAEQALRAYGAASGLEIVIVRPPLVYGPRVRANFLQLMRAVSFGVPLPFGAVDARRSLVFVDNLADALACCVRDPRAAGQVFHVTDGQDLSVAELVRALGRHLGSPARLVPVPIGWLRLAGRLTGRTAQVERLVGELRVDNCRIRTTLGWQPPYTVDAGLRSTAEWYRSTH</sequence>
<dbReference type="Gene3D" id="3.40.50.720">
    <property type="entry name" value="NAD(P)-binding Rossmann-like Domain"/>
    <property type="match status" value="1"/>
</dbReference>
<evidence type="ECO:0000313" key="2">
    <source>
        <dbReference type="EMBL" id="AOJ09094.1"/>
    </source>
</evidence>
<dbReference type="EMBL" id="CP013389">
    <property type="protein sequence ID" value="AOJ09094.1"/>
    <property type="molecule type" value="Genomic_DNA"/>
</dbReference>